<dbReference type="InterPro" id="IPR044859">
    <property type="entry name" value="Allene_oxi_cyc_Dirigent"/>
</dbReference>
<dbReference type="Gene3D" id="2.40.480.10">
    <property type="entry name" value="Allene oxide cyclase-like"/>
    <property type="match status" value="1"/>
</dbReference>
<sequence>MAVISTSSSFVFCLLAAAVLLAATPSPATAAPWDEKETHIRVYWHDQVTGNATVVTVAEAATTNTSSTRFGAVQVIDDALTLEPNKTVIGRAEGIYVSSNKETTSVTMAMNFVFMDGPFNGSSIAIFGQNRIELKVREMSVIGGSGVFRLARGYVQLRSYWLSPSTGDAIIQYDIFVRHYDH</sequence>
<comment type="function">
    <text evidence="4">Dirigent proteins impart stereoselectivity on the phenoxy radical-coupling reaction, yielding optically active lignans from two molecules of coniferyl alcohol in the biosynthesis of lignans, flavonolignans, and alkaloids and thus plays a central role in plant secondary metabolism.</text>
</comment>
<keyword evidence="3 4" id="KW-0964">Secreted</keyword>
<keyword evidence="4" id="KW-0052">Apoplast</keyword>
<evidence type="ECO:0000256" key="2">
    <source>
        <dbReference type="ARBA" id="ARBA00011738"/>
    </source>
</evidence>
<proteinExistence type="inferred from homology"/>
<organism evidence="5 6">
    <name type="scientific">Digitaria exilis</name>
    <dbReference type="NCBI Taxonomy" id="1010633"/>
    <lineage>
        <taxon>Eukaryota</taxon>
        <taxon>Viridiplantae</taxon>
        <taxon>Streptophyta</taxon>
        <taxon>Embryophyta</taxon>
        <taxon>Tracheophyta</taxon>
        <taxon>Spermatophyta</taxon>
        <taxon>Magnoliopsida</taxon>
        <taxon>Liliopsida</taxon>
        <taxon>Poales</taxon>
        <taxon>Poaceae</taxon>
        <taxon>PACMAD clade</taxon>
        <taxon>Panicoideae</taxon>
        <taxon>Panicodae</taxon>
        <taxon>Paniceae</taxon>
        <taxon>Anthephorinae</taxon>
        <taxon>Digitaria</taxon>
    </lineage>
</organism>
<dbReference type="Gramene" id="Dexi8B01G0004430.1">
    <property type="protein sequence ID" value="Dexi8B01G0004430.1:cds"/>
    <property type="gene ID" value="Dexi8B01G0004430"/>
</dbReference>
<dbReference type="Pfam" id="PF03018">
    <property type="entry name" value="Dirigent"/>
    <property type="match status" value="1"/>
</dbReference>
<keyword evidence="4" id="KW-0732">Signal</keyword>
<feature type="signal peptide" evidence="4">
    <location>
        <begin position="1"/>
        <end position="30"/>
    </location>
</feature>
<reference evidence="5" key="1">
    <citation type="submission" date="2020-07" db="EMBL/GenBank/DDBJ databases">
        <title>Genome sequence and genetic diversity analysis of an under-domesticated orphan crop, white fonio (Digitaria exilis).</title>
        <authorList>
            <person name="Bennetzen J.L."/>
            <person name="Chen S."/>
            <person name="Ma X."/>
            <person name="Wang X."/>
            <person name="Yssel A.E.J."/>
            <person name="Chaluvadi S.R."/>
            <person name="Johnson M."/>
            <person name="Gangashetty P."/>
            <person name="Hamidou F."/>
            <person name="Sanogo M.D."/>
            <person name="Zwaenepoel A."/>
            <person name="Wallace J."/>
            <person name="Van De Peer Y."/>
            <person name="Van Deynze A."/>
        </authorList>
    </citation>
    <scope>NUCLEOTIDE SEQUENCE</scope>
    <source>
        <tissue evidence="5">Leaves</tissue>
    </source>
</reference>
<accession>A0A835F8H9</accession>
<comment type="subcellular location">
    <subcellularLocation>
        <location evidence="4">Secreted</location>
        <location evidence="4">Extracellular space</location>
        <location evidence="4">Apoplast</location>
    </subcellularLocation>
</comment>
<evidence type="ECO:0000256" key="3">
    <source>
        <dbReference type="ARBA" id="ARBA00022525"/>
    </source>
</evidence>
<dbReference type="EMBL" id="JACEFO010001613">
    <property type="protein sequence ID" value="KAF8730993.1"/>
    <property type="molecule type" value="Genomic_DNA"/>
</dbReference>
<name>A0A835F8H9_9POAL</name>
<gene>
    <name evidence="5" type="ORF">HU200_016873</name>
</gene>
<dbReference type="GO" id="GO:0048046">
    <property type="term" value="C:apoplast"/>
    <property type="evidence" value="ECO:0007669"/>
    <property type="project" value="UniProtKB-SubCell"/>
</dbReference>
<protein>
    <recommendedName>
        <fullName evidence="4">Dirigent protein</fullName>
    </recommendedName>
</protein>
<evidence type="ECO:0000256" key="1">
    <source>
        <dbReference type="ARBA" id="ARBA00010746"/>
    </source>
</evidence>
<dbReference type="OrthoDB" id="1864232at2759"/>
<comment type="subunit">
    <text evidence="2 4">Homodimer.</text>
</comment>
<evidence type="ECO:0000313" key="6">
    <source>
        <dbReference type="Proteomes" id="UP000636709"/>
    </source>
</evidence>
<dbReference type="AlphaFoldDB" id="A0A835F8H9"/>
<dbReference type="Proteomes" id="UP000636709">
    <property type="component" value="Unassembled WGS sequence"/>
</dbReference>
<comment type="caution">
    <text evidence="5">The sequence shown here is derived from an EMBL/GenBank/DDBJ whole genome shotgun (WGS) entry which is preliminary data.</text>
</comment>
<feature type="chain" id="PRO_5033106587" description="Dirigent protein" evidence="4">
    <location>
        <begin position="31"/>
        <end position="182"/>
    </location>
</feature>
<dbReference type="GO" id="GO:0009699">
    <property type="term" value="P:phenylpropanoid biosynthetic process"/>
    <property type="evidence" value="ECO:0007669"/>
    <property type="project" value="UniProtKB-ARBA"/>
</dbReference>
<keyword evidence="6" id="KW-1185">Reference proteome</keyword>
<comment type="similarity">
    <text evidence="1 4">Belongs to the plant dirigent protein family.</text>
</comment>
<dbReference type="InterPro" id="IPR004265">
    <property type="entry name" value="Dirigent"/>
</dbReference>
<evidence type="ECO:0000256" key="4">
    <source>
        <dbReference type="RuleBase" id="RU363099"/>
    </source>
</evidence>
<evidence type="ECO:0000313" key="5">
    <source>
        <dbReference type="EMBL" id="KAF8730993.1"/>
    </source>
</evidence>
<dbReference type="PANTHER" id="PTHR21495">
    <property type="entry name" value="NUCLEOPORIN-RELATED"/>
    <property type="match status" value="1"/>
</dbReference>